<accession>A0A261FCK3</accession>
<keyword evidence="1" id="KW-0051">Antiviral defense</keyword>
<proteinExistence type="predicted"/>
<dbReference type="Gene3D" id="3.30.460.10">
    <property type="entry name" value="Beta Polymerase, domain 2"/>
    <property type="match status" value="1"/>
</dbReference>
<evidence type="ECO:0000256" key="1">
    <source>
        <dbReference type="ARBA" id="ARBA00023118"/>
    </source>
</evidence>
<dbReference type="CDD" id="cd05400">
    <property type="entry name" value="NT_2-5OAS_ClassI-CCAase"/>
    <property type="match status" value="1"/>
</dbReference>
<evidence type="ECO:0000313" key="3">
    <source>
        <dbReference type="Proteomes" id="UP000228976"/>
    </source>
</evidence>
<dbReference type="InterPro" id="IPR006116">
    <property type="entry name" value="NT_2-5OAS_ClassI-CCAase"/>
</dbReference>
<dbReference type="SUPFAM" id="SSF81301">
    <property type="entry name" value="Nucleotidyltransferase"/>
    <property type="match status" value="1"/>
</dbReference>
<organism evidence="2 3">
    <name type="scientific">Aeriscardovia aeriphila</name>
    <dbReference type="NCBI Taxonomy" id="218139"/>
    <lineage>
        <taxon>Bacteria</taxon>
        <taxon>Bacillati</taxon>
        <taxon>Actinomycetota</taxon>
        <taxon>Actinomycetes</taxon>
        <taxon>Bifidobacteriales</taxon>
        <taxon>Bifidobacteriaceae</taxon>
        <taxon>Aeriscardovia</taxon>
    </lineage>
</organism>
<keyword evidence="3" id="KW-1185">Reference proteome</keyword>
<keyword evidence="2" id="KW-0808">Transferase</keyword>
<dbReference type="InterPro" id="IPR043519">
    <property type="entry name" value="NT_sf"/>
</dbReference>
<protein>
    <submittedName>
        <fullName evidence="2">Nucleotidyltransferase</fullName>
    </submittedName>
</protein>
<comment type="caution">
    <text evidence="2">The sequence shown here is derived from an EMBL/GenBank/DDBJ whole genome shotgun (WGS) entry which is preliminary data.</text>
</comment>
<dbReference type="AlphaFoldDB" id="A0A261FCK3"/>
<dbReference type="GO" id="GO:0016779">
    <property type="term" value="F:nucleotidyltransferase activity"/>
    <property type="evidence" value="ECO:0007669"/>
    <property type="project" value="InterPro"/>
</dbReference>
<dbReference type="Pfam" id="PF18144">
    <property type="entry name" value="SMODS"/>
    <property type="match status" value="1"/>
</dbReference>
<gene>
    <name evidence="2" type="ORF">AEAE_0181</name>
</gene>
<dbReference type="Proteomes" id="UP000228976">
    <property type="component" value="Unassembled WGS sequence"/>
</dbReference>
<dbReference type="EMBL" id="MWWU01000001">
    <property type="protein sequence ID" value="OZG56872.1"/>
    <property type="molecule type" value="Genomic_DNA"/>
</dbReference>
<name>A0A261FCK3_9BIFI</name>
<evidence type="ECO:0000313" key="2">
    <source>
        <dbReference type="EMBL" id="OZG56872.1"/>
    </source>
</evidence>
<dbReference type="GO" id="GO:0051607">
    <property type="term" value="P:defense response to virus"/>
    <property type="evidence" value="ECO:0007669"/>
    <property type="project" value="UniProtKB-KW"/>
</dbReference>
<sequence>MYVGSYGRGTAISTSDIDILLELPKNEYYHYSSLTGNGQSRLLQTVKKSVLSRYPRTEVHGDGQVVVVVFSDGMRFELLPAFETSSGEYEYPDTHMGGNWKSTNPKAEQEALKRKDVESNGLLVDTCRQIRFLRDTYFTNEHLPGILIDAFVYDSIANWHWGSGNGTSHQSEYSSGHPYEESLLKKFRIATAWGGVPQWRAPGSGMRIDNSASICNSLGKILKKMAEE</sequence>
<reference evidence="2 3" key="1">
    <citation type="journal article" date="2017" name="BMC Genomics">
        <title>Comparative genomic and phylogenomic analyses of the Bifidobacteriaceae family.</title>
        <authorList>
            <person name="Lugli G.A."/>
            <person name="Milani C."/>
            <person name="Turroni F."/>
            <person name="Duranti S."/>
            <person name="Mancabelli L."/>
            <person name="Mangifesta M."/>
            <person name="Ferrario C."/>
            <person name="Modesto M."/>
            <person name="Mattarelli P."/>
            <person name="Jiri K."/>
            <person name="van Sinderen D."/>
            <person name="Ventura M."/>
        </authorList>
    </citation>
    <scope>NUCLEOTIDE SEQUENCE [LARGE SCALE GENOMIC DNA]</scope>
    <source>
        <strain evidence="2 3">LMG 21773</strain>
    </source>
</reference>